<evidence type="ECO:0000313" key="2">
    <source>
        <dbReference type="EMBL" id="AFZ80029.1"/>
    </source>
</evidence>
<feature type="transmembrane region" description="Helical" evidence="1">
    <location>
        <begin position="95"/>
        <end position="115"/>
    </location>
</feature>
<dbReference type="Proteomes" id="UP000031512">
    <property type="component" value="Chromosome 1"/>
</dbReference>
<dbReference type="EMBL" id="CP001669">
    <property type="protein sequence ID" value="AFZ80029.1"/>
    <property type="molecule type" value="Genomic_DNA"/>
</dbReference>
<name>L0AYR4_THEEQ</name>
<feature type="transmembrane region" description="Helical" evidence="1">
    <location>
        <begin position="56"/>
        <end position="80"/>
    </location>
</feature>
<keyword evidence="1" id="KW-0812">Transmembrane</keyword>
<gene>
    <name evidence="2" type="ORF">BEWA_028790</name>
</gene>
<proteinExistence type="predicted"/>
<accession>L0AYR4</accession>
<organism evidence="2 3">
    <name type="scientific">Theileria equi strain WA</name>
    <dbReference type="NCBI Taxonomy" id="1537102"/>
    <lineage>
        <taxon>Eukaryota</taxon>
        <taxon>Sar</taxon>
        <taxon>Alveolata</taxon>
        <taxon>Apicomplexa</taxon>
        <taxon>Aconoidasida</taxon>
        <taxon>Piroplasmida</taxon>
        <taxon>Theileriidae</taxon>
        <taxon>Theileria</taxon>
    </lineage>
</organism>
<dbReference type="GeneID" id="15805997"/>
<dbReference type="AlphaFoldDB" id="L0AYR4"/>
<dbReference type="eggNOG" id="ENOG502QWY1">
    <property type="taxonomic scope" value="Eukaryota"/>
</dbReference>
<dbReference type="KEGG" id="beq:BEWA_028790"/>
<dbReference type="VEuPathDB" id="PiroplasmaDB:BEWA_028790"/>
<protein>
    <submittedName>
        <fullName evidence="2">Uncharacterized protein</fullName>
    </submittedName>
</protein>
<feature type="transmembrane region" description="Helical" evidence="1">
    <location>
        <begin position="27"/>
        <end position="49"/>
    </location>
</feature>
<evidence type="ECO:0000256" key="1">
    <source>
        <dbReference type="SAM" id="Phobius"/>
    </source>
</evidence>
<keyword evidence="1" id="KW-0472">Membrane</keyword>
<dbReference type="RefSeq" id="XP_004829695.1">
    <property type="nucleotide sequence ID" value="XM_004829638.1"/>
</dbReference>
<evidence type="ECO:0000313" key="3">
    <source>
        <dbReference type="Proteomes" id="UP000031512"/>
    </source>
</evidence>
<reference evidence="2 3" key="1">
    <citation type="journal article" date="2012" name="BMC Genomics">
        <title>Comparative genomic analysis and phylogenetic position of Theileria equi.</title>
        <authorList>
            <person name="Kappmeyer L.S."/>
            <person name="Thiagarajan M."/>
            <person name="Herndon D.R."/>
            <person name="Ramsay J.D."/>
            <person name="Caler E."/>
            <person name="Djikeng A."/>
            <person name="Gillespie J.J."/>
            <person name="Lau A.O."/>
            <person name="Roalson E.H."/>
            <person name="Silva J.C."/>
            <person name="Silva M.G."/>
            <person name="Suarez C.E."/>
            <person name="Ueti M.W."/>
            <person name="Nene V.M."/>
            <person name="Mealey R.H."/>
            <person name="Knowles D.P."/>
            <person name="Brayton K.A."/>
        </authorList>
    </citation>
    <scope>NUCLEOTIDE SEQUENCE [LARGE SCALE GENOMIC DNA]</scope>
    <source>
        <strain evidence="2 3">WA</strain>
    </source>
</reference>
<keyword evidence="1" id="KW-1133">Transmembrane helix</keyword>
<sequence>MDTADLLRIIIVIRDYQNRIFEFVNNFRTFCTYFVLVILGIIVTSFEFTSAIRRRVVAFICAMCLLEIIAFRACTEWFFIELSNPLETYKLTVKAIRWTMLCYVLASWIHSFFWYKPPTLVMLREMSELRNMMKNPVIYLQNYTDKYTLDEFVQYCNQDDSEDDSDFEQGQFGVPFVKVTLWETLVHPMSHYDRQNTIF</sequence>
<keyword evidence="3" id="KW-1185">Reference proteome</keyword>